<feature type="region of interest" description="Disordered" evidence="1">
    <location>
        <begin position="1586"/>
        <end position="1616"/>
    </location>
</feature>
<feature type="compositionally biased region" description="Low complexity" evidence="1">
    <location>
        <begin position="1328"/>
        <end position="1340"/>
    </location>
</feature>
<accession>D0NXW9</accession>
<feature type="region of interest" description="Disordered" evidence="1">
    <location>
        <begin position="1258"/>
        <end position="1277"/>
    </location>
</feature>
<dbReference type="eggNOG" id="ENOG502QT07">
    <property type="taxonomic scope" value="Eukaryota"/>
</dbReference>
<evidence type="ECO:0000313" key="3">
    <source>
        <dbReference type="EMBL" id="EEY67920.1"/>
    </source>
</evidence>
<feature type="compositionally biased region" description="Basic and acidic residues" evidence="1">
    <location>
        <begin position="1318"/>
        <end position="1327"/>
    </location>
</feature>
<proteinExistence type="predicted"/>
<feature type="compositionally biased region" description="Basic residues" evidence="1">
    <location>
        <begin position="1291"/>
        <end position="1304"/>
    </location>
</feature>
<dbReference type="KEGG" id="pif:PITG_18331"/>
<dbReference type="PANTHER" id="PTHR34615:SF1">
    <property type="entry name" value="PX DOMAIN-CONTAINING PROTEIN"/>
    <property type="match status" value="1"/>
</dbReference>
<evidence type="ECO:0000259" key="2">
    <source>
        <dbReference type="PROSITE" id="PS50195"/>
    </source>
</evidence>
<sequence length="1616" mass="179272">MPRAPPQVVHASCNLYQAVFSERFTDILTGVDCRDLSTRALRVLGRDSPEHQQYVRQLIINGVVARAMGARPTAESTLIPPATRAQTLQANGTQVWVRFQATSDSSFPRCRHAYVLRQLPPTFFSGLHATLELSKKVIHNASEGTGMDARHHNAFSVLIRLWGIDLPYVLSSASDANDVPYAPSPSVSGTASDACLSELLTSEAQAAMLLVSVTASYAYPSGLLAPGAQVPLVSDTASYARPSALLAPGVHATMPPVSDAVSYACISPPNAPRVLTFATPAPSHYHADAIVYAWCIWSTSSRLLQWEVRAFAEVQVHNVMEAQGLLACLQWLKSTFPIGMFHVFGDSSLIVHQAREDVFLRLKAVAARFDVSFPTDVAFLTARSGPLSVPVVDASIQDALIADPELDTLQADPGFHSSSFALVAKKDKPLHVDGRIIHDLSAPLGRSINDHTDSSASPDATWDPFVSIALRICDLLRRHPGCAIYAMVADIADAFHHVPVHARHASAFGGKLPRSTHGIVSGMAVFGWHEGKFMTWAYVFHAVGIAWNIPDETITIPQRKMMKLRRVIEAGQSGGSSTPMISFIPATKPFIQRLEALQNRCRKRHRAGVPMTELLQKDLLVQAHQHSIVVTSTTFEERLVLAHSDQLEADDAVGMALARVAHLGATSVRYTKRRQRIEEKNQQLKRVSVAEGTLGRYNRNFKFWESFCGDFGFLAVWNAKFDYHDPEFELTAQGYKRTNSQVDRKQPVTTSVLLKMWEILSTLDPRGRLLWGSIILSFFFLDRCSELWNSVTVDRSAGKDGIHYVKANNIIVRDKQVITEGGNRTIHRYSSSYLRRPLHVHLIRTAGVVAPLRDHIKVVMVGNLREYHQWKWSERKLLSVLGVYNICKAHKPVKMLEESLVLAATALNLILVEDAAVLFARSPIPRPVLTLKGNFNFNALSDGDCRFNFRFWKRDVIRLHKALRLEKDYKLPSRLRVGEVEGLCALLRRLAYPGRYGDLAVMFGRSPSALCLIFRFMVDLIYAKCSKLLAHGSPIDRCIGFIDSTIDAVRSVWTSGVVFASWEPFDIGAQLCCGKKRDPRQVSKQQSVSRWIVARQRSNRTCVEDARPSRIVDTGVCQRTDSVRCATEPAPQYPVATRSRRLLGSVESAQESKPALGVPPCDESATRFFRQSPAASRHIQRPISTTLMPGQFVDVVAVTVASPTTLAPTLKEPLAVPVPIRGCRSQSLSTLPRRASTASVLTVENNQSDTFTEEEELEFQSQQHARHARRALSSGAGSSLSLLQQELGYPRRARVTGRHRHRRGSLLENTTSKRIHSASHDSSHEIHSNCSSSGSVASSSDLQRTQSVPEPEGENQINQLHYHGRSWTFNAVTCSPRSDATGAQIEEEEDENFMNYRSASVTGYSRDTDGVVYYEVIVRSTAHGPLSAYKVRRRYSEFRDLHAALSKVMPVSHRKLASVTAMASISDENNEDEDAAVGLRFSVTDCGEDRETALPPLPDKGGVWSYLQFDSIPLLERRAKYFHAMLAAAQRHPAARASRLLNDFVGTPPDLVSLHSSVENSYVSLNRFAAPKLSFDIEIQERKEKAKSIRRRRSSLKRQSFTGSLDASFNSPRPSQ</sequence>
<evidence type="ECO:0000313" key="4">
    <source>
        <dbReference type="Proteomes" id="UP000006643"/>
    </source>
</evidence>
<dbReference type="InParanoid" id="D0NXW9"/>
<dbReference type="EMBL" id="DS028184">
    <property type="protein sequence ID" value="EEY67920.1"/>
    <property type="molecule type" value="Genomic_DNA"/>
</dbReference>
<reference evidence="4" key="1">
    <citation type="journal article" date="2009" name="Nature">
        <title>Genome sequence and analysis of the Irish potato famine pathogen Phytophthora infestans.</title>
        <authorList>
            <consortium name="The Broad Institute Genome Sequencing Platform"/>
            <person name="Haas B.J."/>
            <person name="Kamoun S."/>
            <person name="Zody M.C."/>
            <person name="Jiang R.H."/>
            <person name="Handsaker R.E."/>
            <person name="Cano L.M."/>
            <person name="Grabherr M."/>
            <person name="Kodira C.D."/>
            <person name="Raffaele S."/>
            <person name="Torto-Alalibo T."/>
            <person name="Bozkurt T.O."/>
            <person name="Ah-Fong A.M."/>
            <person name="Alvarado L."/>
            <person name="Anderson V.L."/>
            <person name="Armstrong M.R."/>
            <person name="Avrova A."/>
            <person name="Baxter L."/>
            <person name="Beynon J."/>
            <person name="Boevink P.C."/>
            <person name="Bollmann S.R."/>
            <person name="Bos J.I."/>
            <person name="Bulone V."/>
            <person name="Cai G."/>
            <person name="Cakir C."/>
            <person name="Carrington J.C."/>
            <person name="Chawner M."/>
            <person name="Conti L."/>
            <person name="Costanzo S."/>
            <person name="Ewan R."/>
            <person name="Fahlgren N."/>
            <person name="Fischbach M.A."/>
            <person name="Fugelstad J."/>
            <person name="Gilroy E.M."/>
            <person name="Gnerre S."/>
            <person name="Green P.J."/>
            <person name="Grenville-Briggs L.J."/>
            <person name="Griffith J."/>
            <person name="Grunwald N.J."/>
            <person name="Horn K."/>
            <person name="Horner N.R."/>
            <person name="Hu C.H."/>
            <person name="Huitema E."/>
            <person name="Jeong D.H."/>
            <person name="Jones A.M."/>
            <person name="Jones J.D."/>
            <person name="Jones R.W."/>
            <person name="Karlsson E.K."/>
            <person name="Kunjeti S.G."/>
            <person name="Lamour K."/>
            <person name="Liu Z."/>
            <person name="Ma L."/>
            <person name="Maclean D."/>
            <person name="Chibucos M.C."/>
            <person name="McDonald H."/>
            <person name="McWalters J."/>
            <person name="Meijer H.J."/>
            <person name="Morgan W."/>
            <person name="Morris P.F."/>
            <person name="Munro C.A."/>
            <person name="O'Neill K."/>
            <person name="Ospina-Giraldo M."/>
            <person name="Pinzon A."/>
            <person name="Pritchard L."/>
            <person name="Ramsahoye B."/>
            <person name="Ren Q."/>
            <person name="Restrepo S."/>
            <person name="Roy S."/>
            <person name="Sadanandom A."/>
            <person name="Savidor A."/>
            <person name="Schornack S."/>
            <person name="Schwartz D.C."/>
            <person name="Schumann U.D."/>
            <person name="Schwessinger B."/>
            <person name="Seyer L."/>
            <person name="Sharpe T."/>
            <person name="Silvar C."/>
            <person name="Song J."/>
            <person name="Studholme D.J."/>
            <person name="Sykes S."/>
            <person name="Thines M."/>
            <person name="van de Vondervoort P.J."/>
            <person name="Phuntumart V."/>
            <person name="Wawra S."/>
            <person name="Weide R."/>
            <person name="Win J."/>
            <person name="Young C."/>
            <person name="Zhou S."/>
            <person name="Fry W."/>
            <person name="Meyers B.C."/>
            <person name="van West P."/>
            <person name="Ristaino J."/>
            <person name="Govers F."/>
            <person name="Birch P.R."/>
            <person name="Whisson S.C."/>
            <person name="Judelson H.S."/>
            <person name="Nusbaum C."/>
        </authorList>
    </citation>
    <scope>NUCLEOTIDE SEQUENCE [LARGE SCALE GENOMIC DNA]</scope>
    <source>
        <strain evidence="4">T30-4</strain>
    </source>
</reference>
<protein>
    <recommendedName>
        <fullName evidence="2">PX domain-containing protein</fullName>
    </recommendedName>
</protein>
<dbReference type="OrthoDB" id="120526at2759"/>
<feature type="domain" description="PX" evidence="2">
    <location>
        <begin position="1392"/>
        <end position="1551"/>
    </location>
</feature>
<dbReference type="GO" id="GO:0035091">
    <property type="term" value="F:phosphatidylinositol binding"/>
    <property type="evidence" value="ECO:0007669"/>
    <property type="project" value="InterPro"/>
</dbReference>
<dbReference type="InterPro" id="IPR001683">
    <property type="entry name" value="PX_dom"/>
</dbReference>
<name>D0NXW9_PHYIT</name>
<dbReference type="CDD" id="cd06093">
    <property type="entry name" value="PX_domain"/>
    <property type="match status" value="1"/>
</dbReference>
<dbReference type="InterPro" id="IPR036871">
    <property type="entry name" value="PX_dom_sf"/>
</dbReference>
<dbReference type="PROSITE" id="PS50195">
    <property type="entry name" value="PX"/>
    <property type="match status" value="1"/>
</dbReference>
<feature type="compositionally biased region" description="Polar residues" evidence="1">
    <location>
        <begin position="1601"/>
        <end position="1616"/>
    </location>
</feature>
<dbReference type="VEuPathDB" id="FungiDB:PITG_18331"/>
<keyword evidence="4" id="KW-1185">Reference proteome</keyword>
<dbReference type="RefSeq" id="XP_002997782.1">
    <property type="nucleotide sequence ID" value="XM_002997736.1"/>
</dbReference>
<evidence type="ECO:0000256" key="1">
    <source>
        <dbReference type="SAM" id="MobiDB-lite"/>
    </source>
</evidence>
<dbReference type="HOGENOM" id="CLU_243725_0_0_1"/>
<gene>
    <name evidence="3" type="ORF">PITG_18331</name>
</gene>
<dbReference type="Proteomes" id="UP000006643">
    <property type="component" value="Unassembled WGS sequence"/>
</dbReference>
<dbReference type="PANTHER" id="PTHR34615">
    <property type="entry name" value="PX DOMAIN-CONTAINING PROTEIN"/>
    <property type="match status" value="1"/>
</dbReference>
<organism evidence="3 4">
    <name type="scientific">Phytophthora infestans (strain T30-4)</name>
    <name type="common">Potato late blight agent</name>
    <dbReference type="NCBI Taxonomy" id="403677"/>
    <lineage>
        <taxon>Eukaryota</taxon>
        <taxon>Sar</taxon>
        <taxon>Stramenopiles</taxon>
        <taxon>Oomycota</taxon>
        <taxon>Peronosporomycetes</taxon>
        <taxon>Peronosporales</taxon>
        <taxon>Peronosporaceae</taxon>
        <taxon>Phytophthora</taxon>
    </lineage>
</organism>
<dbReference type="GeneID" id="9463163"/>
<dbReference type="SUPFAM" id="SSF64268">
    <property type="entry name" value="PX domain"/>
    <property type="match status" value="1"/>
</dbReference>
<feature type="region of interest" description="Disordered" evidence="1">
    <location>
        <begin position="1291"/>
        <end position="1353"/>
    </location>
</feature>
<dbReference type="Gene3D" id="3.30.1520.10">
    <property type="entry name" value="Phox-like domain"/>
    <property type="match status" value="1"/>
</dbReference>